<evidence type="ECO:0000313" key="1">
    <source>
        <dbReference type="EMBL" id="GAX17675.1"/>
    </source>
</evidence>
<dbReference type="EMBL" id="BDSP01000120">
    <property type="protein sequence ID" value="GAX17675.1"/>
    <property type="molecule type" value="Genomic_DNA"/>
</dbReference>
<reference evidence="1 2" key="1">
    <citation type="journal article" date="2015" name="Plant Cell">
        <title>Oil accumulation by the oleaginous diatom Fistulifera solaris as revealed by the genome and transcriptome.</title>
        <authorList>
            <person name="Tanaka T."/>
            <person name="Maeda Y."/>
            <person name="Veluchamy A."/>
            <person name="Tanaka M."/>
            <person name="Abida H."/>
            <person name="Marechal E."/>
            <person name="Bowler C."/>
            <person name="Muto M."/>
            <person name="Sunaga Y."/>
            <person name="Tanaka M."/>
            <person name="Yoshino T."/>
            <person name="Taniguchi T."/>
            <person name="Fukuda Y."/>
            <person name="Nemoto M."/>
            <person name="Matsumoto M."/>
            <person name="Wong P.S."/>
            <person name="Aburatani S."/>
            <person name="Fujibuchi W."/>
        </authorList>
    </citation>
    <scope>NUCLEOTIDE SEQUENCE [LARGE SCALE GENOMIC DNA]</scope>
    <source>
        <strain evidence="1 2">JPCC DA0580</strain>
    </source>
</reference>
<sequence>MNSRKNDILQHIPRADLSPRQAALRPDVDYLPVYTLRKEPTHLEEIDWTYYRDKMMIWRDNGSVILIHHGCSKLPRRDVFLTYYNETKYCIECSIYGETDKAVAETVAFWSSLQVDDTTWLRIEAKRSSFMALSAAQVTQILEANPARLLVITEGVLSVEQSVVLATRSVPLYVKLVGCPFPDKGIAFIDALKKRHSSFGALQLKIDTEDIPYLNQLLQLHVFETLVINSLYAPFSFRPLCAPVKTLEYEVYGDLLRRQDFSSLNIVAKDLKITFLLDDDDNWSGILVAFLNRVAALGHFERLTLSIDYWWNEGLEDFDLDDQFTVQQVAPVADALVRAIQANPHLKHLDVGRTHCRLDWAPHLQRIFQALEDHPALRTVVVQGHTPQKYADDNQWEHEEFERMFRFDDAWLERLLSRNRNLTVLNNSGDIYTNGSSIDKIYALNRFYHGSASLVQEFTTWRPLLLATALVSSTSLQYTSLLLSDHTDLLCEFIQEIDTCDSLDAPCRIPDRAKRKLRIQPPRAVKRVARDDS</sequence>
<dbReference type="OrthoDB" id="120976at2759"/>
<evidence type="ECO:0000313" key="2">
    <source>
        <dbReference type="Proteomes" id="UP000198406"/>
    </source>
</evidence>
<comment type="caution">
    <text evidence="1">The sequence shown here is derived from an EMBL/GenBank/DDBJ whole genome shotgun (WGS) entry which is preliminary data.</text>
</comment>
<dbReference type="AlphaFoldDB" id="A0A1Z5JUF0"/>
<keyword evidence="2" id="KW-1185">Reference proteome</keyword>
<protein>
    <submittedName>
        <fullName evidence="1">Uncharacterized protein</fullName>
    </submittedName>
</protein>
<proteinExistence type="predicted"/>
<gene>
    <name evidence="1" type="ORF">FisN_10Lu392</name>
</gene>
<organism evidence="1 2">
    <name type="scientific">Fistulifera solaris</name>
    <name type="common">Oleaginous diatom</name>
    <dbReference type="NCBI Taxonomy" id="1519565"/>
    <lineage>
        <taxon>Eukaryota</taxon>
        <taxon>Sar</taxon>
        <taxon>Stramenopiles</taxon>
        <taxon>Ochrophyta</taxon>
        <taxon>Bacillariophyta</taxon>
        <taxon>Bacillariophyceae</taxon>
        <taxon>Bacillariophycidae</taxon>
        <taxon>Naviculales</taxon>
        <taxon>Naviculaceae</taxon>
        <taxon>Fistulifera</taxon>
    </lineage>
</organism>
<dbReference type="Proteomes" id="UP000198406">
    <property type="component" value="Unassembled WGS sequence"/>
</dbReference>
<name>A0A1Z5JUF0_FISSO</name>
<accession>A0A1Z5JUF0</accession>
<dbReference type="InParanoid" id="A0A1Z5JUF0"/>